<dbReference type="CTD" id="79742"/>
<feature type="chain" id="PRO_5041682726" evidence="5">
    <location>
        <begin position="30"/>
        <end position="430"/>
    </location>
</feature>
<organism evidence="7 8">
    <name type="scientific">Eublepharis macularius</name>
    <name type="common">Leopard gecko</name>
    <name type="synonym">Cyrtodactylus macularius</name>
    <dbReference type="NCBI Taxonomy" id="481883"/>
    <lineage>
        <taxon>Eukaryota</taxon>
        <taxon>Metazoa</taxon>
        <taxon>Chordata</taxon>
        <taxon>Craniata</taxon>
        <taxon>Vertebrata</taxon>
        <taxon>Euteleostomi</taxon>
        <taxon>Lepidosauria</taxon>
        <taxon>Squamata</taxon>
        <taxon>Bifurcata</taxon>
        <taxon>Gekkota</taxon>
        <taxon>Eublepharidae</taxon>
        <taxon>Eublepharinae</taxon>
        <taxon>Eublepharis</taxon>
    </lineage>
</organism>
<dbReference type="GO" id="GO:0016301">
    <property type="term" value="F:kinase activity"/>
    <property type="evidence" value="ECO:0007669"/>
    <property type="project" value="UniProtKB-KW"/>
</dbReference>
<keyword evidence="4 5" id="KW-0732">Signal</keyword>
<gene>
    <name evidence="8" type="primary">DIPK2B</name>
</gene>
<dbReference type="InterPro" id="IPR020519">
    <property type="entry name" value="DIPK2A/B"/>
</dbReference>
<dbReference type="GO" id="GO:0005576">
    <property type="term" value="C:extracellular region"/>
    <property type="evidence" value="ECO:0007669"/>
    <property type="project" value="UniProtKB-SubCell"/>
</dbReference>
<dbReference type="KEGG" id="emc:129326739"/>
<keyword evidence="8" id="KW-0418">Kinase</keyword>
<evidence type="ECO:0000256" key="4">
    <source>
        <dbReference type="ARBA" id="ARBA00022729"/>
    </source>
</evidence>
<keyword evidence="8" id="KW-0808">Transferase</keyword>
<dbReference type="Pfam" id="PF12260">
    <property type="entry name" value="PIP49_C"/>
    <property type="match status" value="1"/>
</dbReference>
<sequence>MRSWLYCLCSNFVIWLLSLLCLSPNFSSSLEVKASPTILPRVKPSYSFGRTFLGLDKCNACIGTSICKKFFKEEIRFDSWLSSHLKLPPNYLPCYSGNYTDDTKSWRPVEISRLMTKYQHDQSDKRICASLTLTKSCSIERALWKTERFQKWLNAKRLTLALVQGLPTPMLRCPSQRLLDRIVRRYAEVPDAGSIFMDHFSDRDKLRLLYTLSVNAHPIILQIFPEAEGWPFPKYLGSCGRLIVSISTRSLKEFYTVSSDVAADLALQLLAIIDSMMNNDLNYYFYFTHVDADTFGVFNNGHLFIRDASTLGIIDMQEGTPLMEDQQEHEDIFSCLVAECQSAFPSCNSVKHIQNLIMVCEEVLSKLLKEKFLPSLQEKIDHALAICADSFLTQQEVLTAAQKLAEVLKPLRPCSSHFAYRYPDCKYNAK</sequence>
<dbReference type="AlphaFoldDB" id="A0AA97J4U9"/>
<keyword evidence="3" id="KW-0964">Secreted</keyword>
<name>A0AA97J4U9_EUBMA</name>
<dbReference type="PANTHER" id="PTHR32073">
    <property type="entry name" value="GH11358P"/>
    <property type="match status" value="1"/>
</dbReference>
<feature type="domain" description="FAM69 protein-kinase" evidence="6">
    <location>
        <begin position="209"/>
        <end position="389"/>
    </location>
</feature>
<feature type="signal peptide" evidence="5">
    <location>
        <begin position="1"/>
        <end position="29"/>
    </location>
</feature>
<evidence type="ECO:0000259" key="6">
    <source>
        <dbReference type="Pfam" id="PF12260"/>
    </source>
</evidence>
<reference evidence="8" key="1">
    <citation type="submission" date="2025-08" db="UniProtKB">
        <authorList>
            <consortium name="RefSeq"/>
        </authorList>
    </citation>
    <scope>IDENTIFICATION</scope>
    <source>
        <tissue evidence="8">Blood</tissue>
    </source>
</reference>
<evidence type="ECO:0000256" key="1">
    <source>
        <dbReference type="ARBA" id="ARBA00004613"/>
    </source>
</evidence>
<evidence type="ECO:0000256" key="3">
    <source>
        <dbReference type="ARBA" id="ARBA00022525"/>
    </source>
</evidence>
<evidence type="ECO:0000256" key="5">
    <source>
        <dbReference type="SAM" id="SignalP"/>
    </source>
</evidence>
<evidence type="ECO:0000313" key="8">
    <source>
        <dbReference type="RefSeq" id="XP_054831024.1"/>
    </source>
</evidence>
<comment type="subcellular location">
    <subcellularLocation>
        <location evidence="1">Secreted</location>
    </subcellularLocation>
</comment>
<evidence type="ECO:0000313" key="7">
    <source>
        <dbReference type="Proteomes" id="UP001190640"/>
    </source>
</evidence>
<evidence type="ECO:0000256" key="2">
    <source>
        <dbReference type="ARBA" id="ARBA00006338"/>
    </source>
</evidence>
<protein>
    <submittedName>
        <fullName evidence="8">Divergent protein kinase domain 2B isoform X1</fullName>
    </submittedName>
</protein>
<dbReference type="GeneID" id="129326739"/>
<dbReference type="InterPro" id="IPR022049">
    <property type="entry name" value="FAM69_kinase_dom"/>
</dbReference>
<accession>A0AA97J4U9</accession>
<keyword evidence="7" id="KW-1185">Reference proteome</keyword>
<comment type="similarity">
    <text evidence="2">Belongs to the DIPK family.</text>
</comment>
<dbReference type="Proteomes" id="UP001190640">
    <property type="component" value="Chromosome 3"/>
</dbReference>
<dbReference type="RefSeq" id="XP_054831024.1">
    <property type="nucleotide sequence ID" value="XM_054975049.1"/>
</dbReference>
<dbReference type="PANTHER" id="PTHR32073:SF8">
    <property type="entry name" value="DIVERGENT PROTEIN KINASE DOMAIN 2B"/>
    <property type="match status" value="1"/>
</dbReference>
<proteinExistence type="inferred from homology"/>